<dbReference type="EMBL" id="JAUSWG010000003">
    <property type="protein sequence ID" value="MDQ0555766.1"/>
    <property type="molecule type" value="Genomic_DNA"/>
</dbReference>
<dbReference type="Pfam" id="PF12464">
    <property type="entry name" value="Mac"/>
    <property type="match status" value="1"/>
</dbReference>
<dbReference type="SMART" id="SM01266">
    <property type="entry name" value="Mac"/>
    <property type="match status" value="1"/>
</dbReference>
<gene>
    <name evidence="4" type="ORF">QOZ92_000879</name>
</gene>
<evidence type="ECO:0000313" key="5">
    <source>
        <dbReference type="Proteomes" id="UP001232584"/>
    </source>
</evidence>
<accession>A0ABU0MXY4</accession>
<dbReference type="Proteomes" id="UP001232584">
    <property type="component" value="Unassembled WGS sequence"/>
</dbReference>
<organism evidence="4 5">
    <name type="scientific">Paraclostridium ghonii</name>
    <dbReference type="NCBI Taxonomy" id="29358"/>
    <lineage>
        <taxon>Bacteria</taxon>
        <taxon>Bacillati</taxon>
        <taxon>Bacillota</taxon>
        <taxon>Clostridia</taxon>
        <taxon>Peptostreptococcales</taxon>
        <taxon>Peptostreptococcaceae</taxon>
        <taxon>Paraclostridium</taxon>
    </lineage>
</organism>
<evidence type="ECO:0000256" key="1">
    <source>
        <dbReference type="ARBA" id="ARBA00007274"/>
    </source>
</evidence>
<keyword evidence="5" id="KW-1185">Reference proteome</keyword>
<sequence length="68" mass="8061">MTMTEKEKLLNGEFYNTRDSELMSMYKNARKLVNKFNTELIDNPNEILKILLGNIEEGVWIEKPFFCD</sequence>
<evidence type="ECO:0000256" key="2">
    <source>
        <dbReference type="ARBA" id="ARBA00022679"/>
    </source>
</evidence>
<protein>
    <recommendedName>
        <fullName evidence="3">Maltose/galactoside acetyltransferase domain-containing protein</fullName>
    </recommendedName>
</protein>
<proteinExistence type="inferred from homology"/>
<comment type="caution">
    <text evidence="4">The sequence shown here is derived from an EMBL/GenBank/DDBJ whole genome shotgun (WGS) entry which is preliminary data.</text>
</comment>
<keyword evidence="2" id="KW-0808">Transferase</keyword>
<dbReference type="Gene3D" id="2.160.10.10">
    <property type="entry name" value="Hexapeptide repeat proteins"/>
    <property type="match status" value="1"/>
</dbReference>
<evidence type="ECO:0000313" key="4">
    <source>
        <dbReference type="EMBL" id="MDQ0555766.1"/>
    </source>
</evidence>
<reference evidence="4 5" key="1">
    <citation type="submission" date="2023-07" db="EMBL/GenBank/DDBJ databases">
        <title>Genomic Encyclopedia of Type Strains, Phase IV (KMG-IV): sequencing the most valuable type-strain genomes for metagenomic binning, comparative biology and taxonomic classification.</title>
        <authorList>
            <person name="Goeker M."/>
        </authorList>
    </citation>
    <scope>NUCLEOTIDE SEQUENCE [LARGE SCALE GENOMIC DNA]</scope>
    <source>
        <strain evidence="4 5">DSM 15049</strain>
    </source>
</reference>
<feature type="domain" description="Maltose/galactoside acetyltransferase" evidence="3">
    <location>
        <begin position="6"/>
        <end position="57"/>
    </location>
</feature>
<evidence type="ECO:0000259" key="3">
    <source>
        <dbReference type="SMART" id="SM01266"/>
    </source>
</evidence>
<dbReference type="InterPro" id="IPR024688">
    <property type="entry name" value="Mac_dom"/>
</dbReference>
<name>A0ABU0MXY4_9FIRM</name>
<comment type="similarity">
    <text evidence="1">Belongs to the transferase hexapeptide repeat family.</text>
</comment>
<dbReference type="RefSeq" id="WP_307503649.1">
    <property type="nucleotide sequence ID" value="NZ_BAAACE010000028.1"/>
</dbReference>